<accession>A0ABM3N2U3</accession>
<organism evidence="1 2">
    <name type="scientific">Galleria mellonella</name>
    <name type="common">Greater wax moth</name>
    <dbReference type="NCBI Taxonomy" id="7137"/>
    <lineage>
        <taxon>Eukaryota</taxon>
        <taxon>Metazoa</taxon>
        <taxon>Ecdysozoa</taxon>
        <taxon>Arthropoda</taxon>
        <taxon>Hexapoda</taxon>
        <taxon>Insecta</taxon>
        <taxon>Pterygota</taxon>
        <taxon>Neoptera</taxon>
        <taxon>Endopterygota</taxon>
        <taxon>Lepidoptera</taxon>
        <taxon>Glossata</taxon>
        <taxon>Ditrysia</taxon>
        <taxon>Pyraloidea</taxon>
        <taxon>Pyralidae</taxon>
        <taxon>Galleriinae</taxon>
        <taxon>Galleria</taxon>
    </lineage>
</organism>
<sequence length="295" mass="33542">MIIYFLQKPISVEIKSNISTKYDQPLSITKSQKCFPLNLVSDYDNQSCIEDEKTVANTARRSSTSLISSSNLFGSSSNSDSLTSSNKSGRTEGSSVYFQVLRPNQIANVSSVESSQDDIIENTPMTDQLKYSRDKLQLAINSALHKRRCCLNNNLGTISPIYTDESDVDDDVADPTFVSEDQLTESCRRRFKLVPATSSSSDSEPEVEIEQKGRKRTQCLQKWKQNKAKQLRNLGEKYVFLSKTKKSMPSCCLKIPCEEKCHLKCFQNINTEERYKIFRNFWKLGDLGEQRAFIN</sequence>
<evidence type="ECO:0000313" key="1">
    <source>
        <dbReference type="Proteomes" id="UP001652740"/>
    </source>
</evidence>
<proteinExistence type="predicted"/>
<protein>
    <submittedName>
        <fullName evidence="2">Uncharacterized protein LOC128202268</fullName>
    </submittedName>
</protein>
<dbReference type="GeneID" id="128202268"/>
<reference evidence="2" key="1">
    <citation type="submission" date="2025-08" db="UniProtKB">
        <authorList>
            <consortium name="RefSeq"/>
        </authorList>
    </citation>
    <scope>IDENTIFICATION</scope>
    <source>
        <tissue evidence="2">Whole larvae</tissue>
    </source>
</reference>
<dbReference type="PANTHER" id="PTHR10773:SF19">
    <property type="match status" value="1"/>
</dbReference>
<dbReference type="RefSeq" id="XP_052757890.1">
    <property type="nucleotide sequence ID" value="XM_052901930.1"/>
</dbReference>
<evidence type="ECO:0000313" key="2">
    <source>
        <dbReference type="RefSeq" id="XP_052757890.1"/>
    </source>
</evidence>
<gene>
    <name evidence="2" type="primary">LOC128202268</name>
</gene>
<dbReference type="Proteomes" id="UP001652740">
    <property type="component" value="Unplaced"/>
</dbReference>
<name>A0ABM3N2U3_GALME</name>
<dbReference type="PANTHER" id="PTHR10773">
    <property type="entry name" value="DNA-DIRECTED RNA POLYMERASES I, II, AND III SUBUNIT RPABC2"/>
    <property type="match status" value="1"/>
</dbReference>
<keyword evidence="1" id="KW-1185">Reference proteome</keyword>